<protein>
    <recommendedName>
        <fullName evidence="10">tRNA dimethylallyltransferase</fullName>
        <ecNumber evidence="10">2.5.1.75</ecNumber>
    </recommendedName>
    <alternativeName>
        <fullName evidence="10">Dimethylallyl diphosphate:tRNA dimethylallyltransferase</fullName>
        <shortName evidence="10">DMAPP:tRNA dimethylallyltransferase</shortName>
        <shortName evidence="10">DMATase</shortName>
    </alternativeName>
    <alternativeName>
        <fullName evidence="10">Isopentenyl-diphosphate:tRNA isopentenyltransferase</fullName>
        <shortName evidence="10">IPP transferase</shortName>
        <shortName evidence="10">IPPT</shortName>
        <shortName evidence="10">IPTase</shortName>
    </alternativeName>
</protein>
<dbReference type="GO" id="GO:0052381">
    <property type="term" value="F:tRNA dimethylallyltransferase activity"/>
    <property type="evidence" value="ECO:0007669"/>
    <property type="project" value="UniProtKB-UniRule"/>
</dbReference>
<dbReference type="RefSeq" id="WP_188850856.1">
    <property type="nucleotide sequence ID" value="NZ_BMJJ01000005.1"/>
</dbReference>
<comment type="similarity">
    <text evidence="3 10 13">Belongs to the IPP transferase family.</text>
</comment>
<dbReference type="SUPFAM" id="SSF52540">
    <property type="entry name" value="P-loop containing nucleoside triphosphate hydrolases"/>
    <property type="match status" value="1"/>
</dbReference>
<evidence type="ECO:0000256" key="13">
    <source>
        <dbReference type="RuleBase" id="RU003785"/>
    </source>
</evidence>
<evidence type="ECO:0000256" key="3">
    <source>
        <dbReference type="ARBA" id="ARBA00005842"/>
    </source>
</evidence>
<dbReference type="PANTHER" id="PTHR11088">
    <property type="entry name" value="TRNA DIMETHYLALLYLTRANSFERASE"/>
    <property type="match status" value="1"/>
</dbReference>
<evidence type="ECO:0000256" key="8">
    <source>
        <dbReference type="ARBA" id="ARBA00022842"/>
    </source>
</evidence>
<evidence type="ECO:0000256" key="5">
    <source>
        <dbReference type="ARBA" id="ARBA00022694"/>
    </source>
</evidence>
<gene>
    <name evidence="10 14" type="primary">miaA</name>
    <name evidence="14" type="ORF">GCM10011335_23960</name>
</gene>
<evidence type="ECO:0000256" key="9">
    <source>
        <dbReference type="ARBA" id="ARBA00049563"/>
    </source>
</evidence>
<reference evidence="14" key="2">
    <citation type="submission" date="2020-09" db="EMBL/GenBank/DDBJ databases">
        <authorList>
            <person name="Sun Q."/>
            <person name="Zhou Y."/>
        </authorList>
    </citation>
    <scope>NUCLEOTIDE SEQUENCE</scope>
    <source>
        <strain evidence="14">CGMCC 1.15493</strain>
    </source>
</reference>
<evidence type="ECO:0000256" key="12">
    <source>
        <dbReference type="RuleBase" id="RU003784"/>
    </source>
</evidence>
<dbReference type="InterPro" id="IPR027417">
    <property type="entry name" value="P-loop_NTPase"/>
</dbReference>
<comment type="cofactor">
    <cofactor evidence="1 10">
        <name>Mg(2+)</name>
        <dbReference type="ChEBI" id="CHEBI:18420"/>
    </cofactor>
</comment>
<keyword evidence="7 10" id="KW-0067">ATP-binding</keyword>
<feature type="binding site" evidence="10">
    <location>
        <begin position="17"/>
        <end position="22"/>
    </location>
    <ligand>
        <name>substrate</name>
    </ligand>
</feature>
<feature type="site" description="Interaction with substrate tRNA" evidence="10">
    <location>
        <position position="106"/>
    </location>
</feature>
<keyword evidence="8 10" id="KW-0460">Magnesium</keyword>
<comment type="subunit">
    <text evidence="10">Monomer.</text>
</comment>
<feature type="site" description="Interaction with substrate tRNA" evidence="10">
    <location>
        <position position="128"/>
    </location>
</feature>
<keyword evidence="6 10" id="KW-0547">Nucleotide-binding</keyword>
<dbReference type="AlphaFoldDB" id="A0A917DB65"/>
<dbReference type="NCBIfam" id="TIGR00174">
    <property type="entry name" value="miaA"/>
    <property type="match status" value="1"/>
</dbReference>
<comment type="caution">
    <text evidence="14">The sequence shown here is derived from an EMBL/GenBank/DDBJ whole genome shotgun (WGS) entry which is preliminary data.</text>
</comment>
<dbReference type="InterPro" id="IPR018022">
    <property type="entry name" value="IPT"/>
</dbReference>
<dbReference type="EMBL" id="BMJJ01000005">
    <property type="protein sequence ID" value="GGD20254.1"/>
    <property type="molecule type" value="Genomic_DNA"/>
</dbReference>
<dbReference type="Proteomes" id="UP000613160">
    <property type="component" value="Unassembled WGS sequence"/>
</dbReference>
<keyword evidence="15" id="KW-1185">Reference proteome</keyword>
<evidence type="ECO:0000313" key="14">
    <source>
        <dbReference type="EMBL" id="GGD20254.1"/>
    </source>
</evidence>
<organism evidence="14 15">
    <name type="scientific">Aureimonas glaciei</name>
    <dbReference type="NCBI Taxonomy" id="1776957"/>
    <lineage>
        <taxon>Bacteria</taxon>
        <taxon>Pseudomonadati</taxon>
        <taxon>Pseudomonadota</taxon>
        <taxon>Alphaproteobacteria</taxon>
        <taxon>Hyphomicrobiales</taxon>
        <taxon>Aurantimonadaceae</taxon>
        <taxon>Aureimonas</taxon>
    </lineage>
</organism>
<dbReference type="Gene3D" id="3.40.50.300">
    <property type="entry name" value="P-loop containing nucleotide triphosphate hydrolases"/>
    <property type="match status" value="1"/>
</dbReference>
<evidence type="ECO:0000313" key="15">
    <source>
        <dbReference type="Proteomes" id="UP000613160"/>
    </source>
</evidence>
<name>A0A917DB65_9HYPH</name>
<evidence type="ECO:0000256" key="6">
    <source>
        <dbReference type="ARBA" id="ARBA00022741"/>
    </source>
</evidence>
<evidence type="ECO:0000256" key="10">
    <source>
        <dbReference type="HAMAP-Rule" id="MF_00185"/>
    </source>
</evidence>
<evidence type="ECO:0000256" key="1">
    <source>
        <dbReference type="ARBA" id="ARBA00001946"/>
    </source>
</evidence>
<dbReference type="Gene3D" id="1.10.20.140">
    <property type="match status" value="1"/>
</dbReference>
<comment type="catalytic activity">
    <reaction evidence="9 10 11">
        <text>adenosine(37) in tRNA + dimethylallyl diphosphate = N(6)-dimethylallyladenosine(37) in tRNA + diphosphate</text>
        <dbReference type="Rhea" id="RHEA:26482"/>
        <dbReference type="Rhea" id="RHEA-COMP:10162"/>
        <dbReference type="Rhea" id="RHEA-COMP:10375"/>
        <dbReference type="ChEBI" id="CHEBI:33019"/>
        <dbReference type="ChEBI" id="CHEBI:57623"/>
        <dbReference type="ChEBI" id="CHEBI:74411"/>
        <dbReference type="ChEBI" id="CHEBI:74415"/>
        <dbReference type="EC" id="2.5.1.75"/>
    </reaction>
</comment>
<accession>A0A917DB65</accession>
<dbReference type="InterPro" id="IPR039657">
    <property type="entry name" value="Dimethylallyltransferase"/>
</dbReference>
<evidence type="ECO:0000256" key="7">
    <source>
        <dbReference type="ARBA" id="ARBA00022840"/>
    </source>
</evidence>
<feature type="region of interest" description="Interaction with substrate tRNA" evidence="10">
    <location>
        <begin position="164"/>
        <end position="168"/>
    </location>
</feature>
<dbReference type="HAMAP" id="MF_00185">
    <property type="entry name" value="IPP_trans"/>
    <property type="match status" value="1"/>
</dbReference>
<comment type="function">
    <text evidence="2 10 12">Catalyzes the transfer of a dimethylallyl group onto the adenine at position 37 in tRNAs that read codons beginning with uridine, leading to the formation of N6-(dimethylallyl)adenosine (i(6)A).</text>
</comment>
<feature type="region of interest" description="Interaction with substrate tRNA" evidence="10">
    <location>
        <begin position="40"/>
        <end position="43"/>
    </location>
</feature>
<proteinExistence type="inferred from homology"/>
<evidence type="ECO:0000256" key="4">
    <source>
        <dbReference type="ARBA" id="ARBA00022679"/>
    </source>
</evidence>
<dbReference type="GO" id="GO:0005524">
    <property type="term" value="F:ATP binding"/>
    <property type="evidence" value="ECO:0007669"/>
    <property type="project" value="UniProtKB-UniRule"/>
</dbReference>
<comment type="caution">
    <text evidence="10">Lacks conserved residue(s) required for the propagation of feature annotation.</text>
</comment>
<feature type="binding site" evidence="10">
    <location>
        <begin position="15"/>
        <end position="22"/>
    </location>
    <ligand>
        <name>ATP</name>
        <dbReference type="ChEBI" id="CHEBI:30616"/>
    </ligand>
</feature>
<evidence type="ECO:0000256" key="2">
    <source>
        <dbReference type="ARBA" id="ARBA00003213"/>
    </source>
</evidence>
<dbReference type="PANTHER" id="PTHR11088:SF60">
    <property type="entry name" value="TRNA DIMETHYLALLYLTRANSFERASE"/>
    <property type="match status" value="1"/>
</dbReference>
<keyword evidence="5 10" id="KW-0819">tRNA processing</keyword>
<sequence>MSRASGKIQSVLIAGPTASGKSRLALELAEACDGVVVNADSMQVYAGLAILSAQPTEADRAAAEHRLYGHVDPATNYNVGAWARDAGEVLADLRRAGRIAIVCGGTGLYFRALLGGIDDMPEIPPAIRAAWRQRLLDTGPEDLHAQLLQRDPEAAGRIRPGDSQRVLRALEIVETSGGPLAALQRGRGLPLLDAARSLQILLTPPRAVLRANIAQRFDMMLAEGALEEARVFAAIPGALAGTAGKAIGVAELGRYLAGQCSLDEARERAVIRSRQYAKRQDTWFRHQFDAQWQRLEAVSPIHRSDLIAAVKVG</sequence>
<reference evidence="14" key="1">
    <citation type="journal article" date="2014" name="Int. J. Syst. Evol. Microbiol.">
        <title>Complete genome sequence of Corynebacterium casei LMG S-19264T (=DSM 44701T), isolated from a smear-ripened cheese.</title>
        <authorList>
            <consortium name="US DOE Joint Genome Institute (JGI-PGF)"/>
            <person name="Walter F."/>
            <person name="Albersmeier A."/>
            <person name="Kalinowski J."/>
            <person name="Ruckert C."/>
        </authorList>
    </citation>
    <scope>NUCLEOTIDE SEQUENCE</scope>
    <source>
        <strain evidence="14">CGMCC 1.15493</strain>
    </source>
</reference>
<keyword evidence="4 10" id="KW-0808">Transferase</keyword>
<dbReference type="EC" id="2.5.1.75" evidence="10"/>
<dbReference type="Pfam" id="PF01715">
    <property type="entry name" value="IPPT"/>
    <property type="match status" value="1"/>
</dbReference>
<evidence type="ECO:0000256" key="11">
    <source>
        <dbReference type="RuleBase" id="RU003783"/>
    </source>
</evidence>
<dbReference type="GO" id="GO:0006400">
    <property type="term" value="P:tRNA modification"/>
    <property type="evidence" value="ECO:0007669"/>
    <property type="project" value="TreeGrafter"/>
</dbReference>